<name>A0A395UXB5_9FIRM</name>
<dbReference type="CDD" id="cd00761">
    <property type="entry name" value="Glyco_tranf_GTA_type"/>
    <property type="match status" value="1"/>
</dbReference>
<feature type="domain" description="Glycosyltransferase 2-like" evidence="3">
    <location>
        <begin position="4"/>
        <end position="129"/>
    </location>
</feature>
<dbReference type="PANTHER" id="PTHR22916">
    <property type="entry name" value="GLYCOSYLTRANSFERASE"/>
    <property type="match status" value="1"/>
</dbReference>
<evidence type="ECO:0000256" key="2">
    <source>
        <dbReference type="ARBA" id="ARBA00022679"/>
    </source>
</evidence>
<dbReference type="Gene3D" id="3.90.550.10">
    <property type="entry name" value="Spore Coat Polysaccharide Biosynthesis Protein SpsA, Chain A"/>
    <property type="match status" value="1"/>
</dbReference>
<dbReference type="GO" id="GO:0016757">
    <property type="term" value="F:glycosyltransferase activity"/>
    <property type="evidence" value="ECO:0007669"/>
    <property type="project" value="UniProtKB-KW"/>
</dbReference>
<accession>A0A395UXB5</accession>
<dbReference type="InterPro" id="IPR029044">
    <property type="entry name" value="Nucleotide-diphossugar_trans"/>
</dbReference>
<dbReference type="Proteomes" id="UP000266066">
    <property type="component" value="Unassembled WGS sequence"/>
</dbReference>
<protein>
    <submittedName>
        <fullName evidence="4">Glycosyltransferase</fullName>
    </submittedName>
</protein>
<evidence type="ECO:0000259" key="3">
    <source>
        <dbReference type="Pfam" id="PF00535"/>
    </source>
</evidence>
<dbReference type="AlphaFoldDB" id="A0A395UXB5"/>
<evidence type="ECO:0000313" key="4">
    <source>
        <dbReference type="EMBL" id="RGR54172.1"/>
    </source>
</evidence>
<dbReference type="Pfam" id="PF00535">
    <property type="entry name" value="Glycos_transf_2"/>
    <property type="match status" value="1"/>
</dbReference>
<evidence type="ECO:0000313" key="5">
    <source>
        <dbReference type="Proteomes" id="UP000266066"/>
    </source>
</evidence>
<dbReference type="RefSeq" id="WP_118392304.1">
    <property type="nucleotide sequence ID" value="NZ_JADMPC010000003.1"/>
</dbReference>
<keyword evidence="1" id="KW-0328">Glycosyltransferase</keyword>
<dbReference type="EMBL" id="QRUJ01000009">
    <property type="protein sequence ID" value="RGR54172.1"/>
    <property type="molecule type" value="Genomic_DNA"/>
</dbReference>
<sequence>MLISVIVPVYNVERYLRECLDSLINQTYNDLEVIMVDDGSKDSSGKICDEYSEKYDNFKVIHKENAGLGMARNTGFEYIKGGYVTFVDSDDYLEPDCITTLYNELRNKDVDMCKGGFKRVIDSGKIVSNRIYDNELFQGEKAKKEMLPRMIGSSPTKHDSIEMCVWGALYNTKPIFEHNLRFPSERELISEDLVFNIDYMQYANGACTIDKAGYNYRVNLGSLSTSYRKDRFEASKYFYIEMHKKLMDLGYDNDTELRLKRMFFIYIKMCIKQENGHLKDMSFKTYLSNIGKICRDETVCDVIGHYPTNFLEFKQRLFLTLIDKKMVLCLFLFSFFRII</sequence>
<gene>
    <name evidence="4" type="ORF">DWY38_09935</name>
</gene>
<proteinExistence type="predicted"/>
<dbReference type="SUPFAM" id="SSF53448">
    <property type="entry name" value="Nucleotide-diphospho-sugar transferases"/>
    <property type="match status" value="1"/>
</dbReference>
<evidence type="ECO:0000256" key="1">
    <source>
        <dbReference type="ARBA" id="ARBA00022676"/>
    </source>
</evidence>
<organism evidence="4 5">
    <name type="scientific">Agathobacter rectalis</name>
    <dbReference type="NCBI Taxonomy" id="39491"/>
    <lineage>
        <taxon>Bacteria</taxon>
        <taxon>Bacillati</taxon>
        <taxon>Bacillota</taxon>
        <taxon>Clostridia</taxon>
        <taxon>Lachnospirales</taxon>
        <taxon>Lachnospiraceae</taxon>
        <taxon>Agathobacter</taxon>
    </lineage>
</organism>
<reference evidence="4 5" key="1">
    <citation type="submission" date="2018-08" db="EMBL/GenBank/DDBJ databases">
        <title>A genome reference for cultivated species of the human gut microbiota.</title>
        <authorList>
            <person name="Zou Y."/>
            <person name="Xue W."/>
            <person name="Luo G."/>
        </authorList>
    </citation>
    <scope>NUCLEOTIDE SEQUENCE [LARGE SCALE GENOMIC DNA]</scope>
    <source>
        <strain evidence="4 5">AF25-15</strain>
    </source>
</reference>
<comment type="caution">
    <text evidence="4">The sequence shown here is derived from an EMBL/GenBank/DDBJ whole genome shotgun (WGS) entry which is preliminary data.</text>
</comment>
<keyword evidence="2 4" id="KW-0808">Transferase</keyword>
<dbReference type="InterPro" id="IPR001173">
    <property type="entry name" value="Glyco_trans_2-like"/>
</dbReference>
<dbReference type="PANTHER" id="PTHR22916:SF51">
    <property type="entry name" value="GLYCOSYLTRANSFERASE EPSH-RELATED"/>
    <property type="match status" value="1"/>
</dbReference>